<keyword evidence="2" id="KW-1185">Reference proteome</keyword>
<evidence type="ECO:0000313" key="2">
    <source>
        <dbReference type="Proteomes" id="UP000308092"/>
    </source>
</evidence>
<name>A0A4S3JM86_9EURO</name>
<organism evidence="1 2">
    <name type="scientific">Aspergillus tanneri</name>
    <dbReference type="NCBI Taxonomy" id="1220188"/>
    <lineage>
        <taxon>Eukaryota</taxon>
        <taxon>Fungi</taxon>
        <taxon>Dikarya</taxon>
        <taxon>Ascomycota</taxon>
        <taxon>Pezizomycotina</taxon>
        <taxon>Eurotiomycetes</taxon>
        <taxon>Eurotiomycetidae</taxon>
        <taxon>Eurotiales</taxon>
        <taxon>Aspergillaceae</taxon>
        <taxon>Aspergillus</taxon>
        <taxon>Aspergillus subgen. Circumdati</taxon>
    </lineage>
</organism>
<reference evidence="1 2" key="1">
    <citation type="submission" date="2019-03" db="EMBL/GenBank/DDBJ databases">
        <title>The genome sequence of a newly discovered highly antifungal drug resistant Aspergillus species, Aspergillus tanneri NIH 1004.</title>
        <authorList>
            <person name="Mounaud S."/>
            <person name="Singh I."/>
            <person name="Joardar V."/>
            <person name="Pakala S."/>
            <person name="Pakala S."/>
            <person name="Venepally P."/>
            <person name="Hoover J."/>
            <person name="Nierman W."/>
            <person name="Chung J."/>
            <person name="Losada L."/>
        </authorList>
    </citation>
    <scope>NUCLEOTIDE SEQUENCE [LARGE SCALE GENOMIC DNA]</scope>
    <source>
        <strain evidence="1 2">NIH1004</strain>
    </source>
</reference>
<comment type="caution">
    <text evidence="1">The sequence shown here is derived from an EMBL/GenBank/DDBJ whole genome shotgun (WGS) entry which is preliminary data.</text>
</comment>
<protein>
    <submittedName>
        <fullName evidence="1">Uncharacterized protein</fullName>
    </submittedName>
</protein>
<gene>
    <name evidence="1" type="ORF">EYZ11_006108</name>
</gene>
<dbReference type="Proteomes" id="UP000308092">
    <property type="component" value="Unassembled WGS sequence"/>
</dbReference>
<proteinExistence type="predicted"/>
<evidence type="ECO:0000313" key="1">
    <source>
        <dbReference type="EMBL" id="THC94411.1"/>
    </source>
</evidence>
<accession>A0A4S3JM86</accession>
<dbReference type="EMBL" id="SOSA01000209">
    <property type="protein sequence ID" value="THC94411.1"/>
    <property type="molecule type" value="Genomic_DNA"/>
</dbReference>
<dbReference type="VEuPathDB" id="FungiDB:EYZ11_006108"/>
<dbReference type="AlphaFoldDB" id="A0A4S3JM86"/>
<sequence>MTKHLTPRLSPLLRSAIGNLVGGRTSWTGTGLFPTDGTHRICSQPLTGSFRVCRDRTIRRRIGNCIIDEARAKCDCKGLADVGWQLTVLT</sequence>